<dbReference type="PANTHER" id="PTHR21327">
    <property type="entry name" value="GTP CYCLOHYDROLASE II-RELATED"/>
    <property type="match status" value="1"/>
</dbReference>
<comment type="pathway">
    <text evidence="1">Cofactor biosynthesis; riboflavin biosynthesis.</text>
</comment>
<dbReference type="InterPro" id="IPR036144">
    <property type="entry name" value="RibA-like_sf"/>
</dbReference>
<evidence type="ECO:0000256" key="2">
    <source>
        <dbReference type="ARBA" id="ARBA00022619"/>
    </source>
</evidence>
<evidence type="ECO:0000259" key="4">
    <source>
        <dbReference type="Pfam" id="PF00925"/>
    </source>
</evidence>
<evidence type="ECO:0000313" key="5">
    <source>
        <dbReference type="EMBL" id="ODN68662.1"/>
    </source>
</evidence>
<feature type="domain" description="GTP cyclohydrolase II" evidence="4">
    <location>
        <begin position="20"/>
        <end position="172"/>
    </location>
</feature>
<protein>
    <submittedName>
        <fullName evidence="5">Riboflavin biosynthesis protein RibBA</fullName>
    </submittedName>
</protein>
<evidence type="ECO:0000256" key="3">
    <source>
        <dbReference type="ARBA" id="ARBA00022723"/>
    </source>
</evidence>
<dbReference type="GO" id="GO:0009231">
    <property type="term" value="P:riboflavin biosynthetic process"/>
    <property type="evidence" value="ECO:0007669"/>
    <property type="project" value="UniProtKB-UniPathway"/>
</dbReference>
<dbReference type="UniPathway" id="UPA00275"/>
<keyword evidence="2" id="KW-0686">Riboflavin biosynthesis</keyword>
<evidence type="ECO:0000313" key="6">
    <source>
        <dbReference type="Proteomes" id="UP000094622"/>
    </source>
</evidence>
<dbReference type="Gene3D" id="3.40.50.10990">
    <property type="entry name" value="GTP cyclohydrolase II"/>
    <property type="match status" value="1"/>
</dbReference>
<name>A0A1E3GX79_9HYPH</name>
<keyword evidence="6" id="KW-1185">Reference proteome</keyword>
<keyword evidence="3" id="KW-0479">Metal-binding</keyword>
<dbReference type="AlphaFoldDB" id="A0A1E3GX79"/>
<dbReference type="GO" id="GO:0008686">
    <property type="term" value="F:3,4-dihydroxy-2-butanone-4-phosphate synthase activity"/>
    <property type="evidence" value="ECO:0007669"/>
    <property type="project" value="TreeGrafter"/>
</dbReference>
<dbReference type="SUPFAM" id="SSF142695">
    <property type="entry name" value="RibA-like"/>
    <property type="match status" value="1"/>
</dbReference>
<dbReference type="GO" id="GO:0005829">
    <property type="term" value="C:cytosol"/>
    <property type="evidence" value="ECO:0007669"/>
    <property type="project" value="TreeGrafter"/>
</dbReference>
<dbReference type="Pfam" id="PF00925">
    <property type="entry name" value="GTP_cyclohydro2"/>
    <property type="match status" value="1"/>
</dbReference>
<dbReference type="PANTHER" id="PTHR21327:SF18">
    <property type="entry name" value="3,4-DIHYDROXY-2-BUTANONE 4-PHOSPHATE SYNTHASE"/>
    <property type="match status" value="1"/>
</dbReference>
<accession>A0A1E3GX79</accession>
<dbReference type="Proteomes" id="UP000094622">
    <property type="component" value="Unassembled WGS sequence"/>
</dbReference>
<reference evidence="5 6" key="1">
    <citation type="submission" date="2016-07" db="EMBL/GenBank/DDBJ databases">
        <title>Draft Genome Sequence of Methylobrevis pamukkalensis PK2.</title>
        <authorList>
            <person name="Vasilenko O.V."/>
            <person name="Doronina N.V."/>
            <person name="Shmareva M.N."/>
            <person name="Tarlachkov S.V."/>
            <person name="Mustakhimov I."/>
            <person name="Trotsenko Y.A."/>
        </authorList>
    </citation>
    <scope>NUCLEOTIDE SEQUENCE [LARGE SCALE GENOMIC DNA]</scope>
    <source>
        <strain evidence="5 6">PK2</strain>
    </source>
</reference>
<organism evidence="5 6">
    <name type="scientific">Methylobrevis pamukkalensis</name>
    <dbReference type="NCBI Taxonomy" id="1439726"/>
    <lineage>
        <taxon>Bacteria</taxon>
        <taxon>Pseudomonadati</taxon>
        <taxon>Pseudomonadota</taxon>
        <taxon>Alphaproteobacteria</taxon>
        <taxon>Hyphomicrobiales</taxon>
        <taxon>Pleomorphomonadaceae</taxon>
        <taxon>Methylobrevis</taxon>
    </lineage>
</organism>
<dbReference type="EMBL" id="MCRJ01000147">
    <property type="protein sequence ID" value="ODN68662.1"/>
    <property type="molecule type" value="Genomic_DNA"/>
</dbReference>
<proteinExistence type="predicted"/>
<comment type="caution">
    <text evidence="5">The sequence shown here is derived from an EMBL/GenBank/DDBJ whole genome shotgun (WGS) entry which is preliminary data.</text>
</comment>
<gene>
    <name evidence="5" type="primary">ribBA_1</name>
    <name evidence="5" type="ORF">A6302_04032</name>
</gene>
<dbReference type="PATRIC" id="fig|1439726.3.peg.4259"/>
<dbReference type="InterPro" id="IPR032677">
    <property type="entry name" value="GTP_cyclohydro_II"/>
</dbReference>
<dbReference type="GO" id="GO:0046872">
    <property type="term" value="F:metal ion binding"/>
    <property type="evidence" value="ECO:0007669"/>
    <property type="project" value="UniProtKB-KW"/>
</dbReference>
<sequence>MRTERFVTRAATQQMTIGGMRATVHAYQTPFDPLQHIVAVFGDVGSGEDVFCRIHREQPAHDLFGRGTGGSWVETAVAAIRDKADGRGILMFLRNPVADELLEPKQAPAPMGDGKDGEGHGSAVLRMNRWREVGVGAQILRDLGVQSIAVLASLERQYVGLGGFGIEISRTVKLD</sequence>
<evidence type="ECO:0000256" key="1">
    <source>
        <dbReference type="ARBA" id="ARBA00005104"/>
    </source>
</evidence>